<dbReference type="AlphaFoldDB" id="A8P726"/>
<feature type="transmembrane region" description="Helical" evidence="2">
    <location>
        <begin position="144"/>
        <end position="165"/>
    </location>
</feature>
<keyword evidence="2" id="KW-0472">Membrane</keyword>
<dbReference type="Proteomes" id="UP000001861">
    <property type="component" value="Unassembled WGS sequence"/>
</dbReference>
<proteinExistence type="predicted"/>
<evidence type="ECO:0000256" key="1">
    <source>
        <dbReference type="SAM" id="MobiDB-lite"/>
    </source>
</evidence>
<reference evidence="3 4" key="1">
    <citation type="journal article" date="2010" name="Proc. Natl. Acad. Sci. U.S.A.">
        <title>Insights into evolution of multicellular fungi from the assembled chromosomes of the mushroom Coprinopsis cinerea (Coprinus cinereus).</title>
        <authorList>
            <person name="Stajich J.E."/>
            <person name="Wilke S.K."/>
            <person name="Ahren D."/>
            <person name="Au C.H."/>
            <person name="Birren B.W."/>
            <person name="Borodovsky M."/>
            <person name="Burns C."/>
            <person name="Canback B."/>
            <person name="Casselton L.A."/>
            <person name="Cheng C.K."/>
            <person name="Deng J."/>
            <person name="Dietrich F.S."/>
            <person name="Fargo D.C."/>
            <person name="Farman M.L."/>
            <person name="Gathman A.C."/>
            <person name="Goldberg J."/>
            <person name="Guigo R."/>
            <person name="Hoegger P.J."/>
            <person name="Hooker J.B."/>
            <person name="Huggins A."/>
            <person name="James T.Y."/>
            <person name="Kamada T."/>
            <person name="Kilaru S."/>
            <person name="Kodira C."/>
            <person name="Kues U."/>
            <person name="Kupfer D."/>
            <person name="Kwan H.S."/>
            <person name="Lomsadze A."/>
            <person name="Li W."/>
            <person name="Lilly W.W."/>
            <person name="Ma L.J."/>
            <person name="Mackey A.J."/>
            <person name="Manning G."/>
            <person name="Martin F."/>
            <person name="Muraguchi H."/>
            <person name="Natvig D.O."/>
            <person name="Palmerini H."/>
            <person name="Ramesh M.A."/>
            <person name="Rehmeyer C.J."/>
            <person name="Roe B.A."/>
            <person name="Shenoy N."/>
            <person name="Stanke M."/>
            <person name="Ter-Hovhannisyan V."/>
            <person name="Tunlid A."/>
            <person name="Velagapudi R."/>
            <person name="Vision T.J."/>
            <person name="Zeng Q."/>
            <person name="Zolan M.E."/>
            <person name="Pukkila P.J."/>
        </authorList>
    </citation>
    <scope>NUCLEOTIDE SEQUENCE [LARGE SCALE GENOMIC DNA]</scope>
    <source>
        <strain evidence="4">Okayama-7 / 130 / ATCC MYA-4618 / FGSC 9003</strain>
    </source>
</reference>
<feature type="transmembrane region" description="Helical" evidence="2">
    <location>
        <begin position="12"/>
        <end position="32"/>
    </location>
</feature>
<keyword evidence="2" id="KW-1133">Transmembrane helix</keyword>
<feature type="compositionally biased region" description="Basic and acidic residues" evidence="1">
    <location>
        <begin position="227"/>
        <end position="239"/>
    </location>
</feature>
<keyword evidence="4" id="KW-1185">Reference proteome</keyword>
<dbReference type="VEuPathDB" id="FungiDB:CC1G_10998"/>
<accession>A8P726</accession>
<protein>
    <submittedName>
        <fullName evidence="3">Uncharacterized protein</fullName>
    </submittedName>
</protein>
<organism evidence="3 4">
    <name type="scientific">Coprinopsis cinerea (strain Okayama-7 / 130 / ATCC MYA-4618 / FGSC 9003)</name>
    <name type="common">Inky cap fungus</name>
    <name type="synonym">Hormographiella aspergillata</name>
    <dbReference type="NCBI Taxonomy" id="240176"/>
    <lineage>
        <taxon>Eukaryota</taxon>
        <taxon>Fungi</taxon>
        <taxon>Dikarya</taxon>
        <taxon>Basidiomycota</taxon>
        <taxon>Agaricomycotina</taxon>
        <taxon>Agaricomycetes</taxon>
        <taxon>Agaricomycetidae</taxon>
        <taxon>Agaricales</taxon>
        <taxon>Agaricineae</taxon>
        <taxon>Psathyrellaceae</taxon>
        <taxon>Coprinopsis</taxon>
    </lineage>
</organism>
<comment type="caution">
    <text evidence="3">The sequence shown here is derived from an EMBL/GenBank/DDBJ whole genome shotgun (WGS) entry which is preliminary data.</text>
</comment>
<dbReference type="RefSeq" id="XP_001839276.2">
    <property type="nucleotide sequence ID" value="XM_001839224.2"/>
</dbReference>
<feature type="transmembrane region" description="Helical" evidence="2">
    <location>
        <begin position="38"/>
        <end position="60"/>
    </location>
</feature>
<dbReference type="KEGG" id="cci:CC1G_10998"/>
<feature type="transmembrane region" description="Helical" evidence="2">
    <location>
        <begin position="72"/>
        <end position="89"/>
    </location>
</feature>
<evidence type="ECO:0000313" key="3">
    <source>
        <dbReference type="EMBL" id="EAU82539.2"/>
    </source>
</evidence>
<evidence type="ECO:0000313" key="4">
    <source>
        <dbReference type="Proteomes" id="UP000001861"/>
    </source>
</evidence>
<gene>
    <name evidence="3" type="ORF">CC1G_10998</name>
</gene>
<feature type="region of interest" description="Disordered" evidence="1">
    <location>
        <begin position="211"/>
        <end position="239"/>
    </location>
</feature>
<name>A8P726_COPC7</name>
<dbReference type="OrthoDB" id="3350812at2759"/>
<keyword evidence="2" id="KW-0812">Transmembrane</keyword>
<dbReference type="InParanoid" id="A8P726"/>
<evidence type="ECO:0000256" key="2">
    <source>
        <dbReference type="SAM" id="Phobius"/>
    </source>
</evidence>
<dbReference type="EMBL" id="AACS02000005">
    <property type="protein sequence ID" value="EAU82539.2"/>
    <property type="molecule type" value="Genomic_DNA"/>
</dbReference>
<dbReference type="HOGENOM" id="CLU_1034455_0_0_1"/>
<sequence>MDPDALYGVKTTNYIAVGSIAVWVYDYILVLPHEDCHIAFALSVFIGSISSFVCEAVMYIQVWIVCQQSIGIGAYLCLQFTASLLHIIPPLDSQLINIQAQIMMCLILEGVFIRGMECSSPDPAPDAEPTPPFKGCWPSSGQDGLIYMYGMVGFSIAGTITMYQAPRTLRWVWAIPTRVFGNILVSRLIIHLRRTASETADGNWGSLEVSESISEMPTFSEPPGLAEDEHTSHPDARPISRQDLVCQFPAYSKTSSGTQVTNGNGQRIV</sequence>
<dbReference type="GeneID" id="6015888"/>